<dbReference type="Pfam" id="PF00498">
    <property type="entry name" value="FHA"/>
    <property type="match status" value="1"/>
</dbReference>
<gene>
    <name evidence="3" type="ORF">Ctob_016472</name>
</gene>
<dbReference type="InterPro" id="IPR008984">
    <property type="entry name" value="SMAD_FHA_dom_sf"/>
</dbReference>
<name>A0A0M0LPU8_9EUKA</name>
<feature type="compositionally biased region" description="Basic and acidic residues" evidence="1">
    <location>
        <begin position="221"/>
        <end position="234"/>
    </location>
</feature>
<dbReference type="OrthoDB" id="444265at2759"/>
<dbReference type="PROSITE" id="PS50006">
    <property type="entry name" value="FHA_DOMAIN"/>
    <property type="match status" value="1"/>
</dbReference>
<evidence type="ECO:0000313" key="4">
    <source>
        <dbReference type="Proteomes" id="UP000037460"/>
    </source>
</evidence>
<feature type="region of interest" description="Disordered" evidence="1">
    <location>
        <begin position="120"/>
        <end position="234"/>
    </location>
</feature>
<feature type="compositionally biased region" description="Low complexity" evidence="1">
    <location>
        <begin position="326"/>
        <end position="339"/>
    </location>
</feature>
<organism evidence="3 4">
    <name type="scientific">Chrysochromulina tobinii</name>
    <dbReference type="NCBI Taxonomy" id="1460289"/>
    <lineage>
        <taxon>Eukaryota</taxon>
        <taxon>Haptista</taxon>
        <taxon>Haptophyta</taxon>
        <taxon>Prymnesiophyceae</taxon>
        <taxon>Prymnesiales</taxon>
        <taxon>Chrysochromulinaceae</taxon>
        <taxon>Chrysochromulina</taxon>
    </lineage>
</organism>
<feature type="compositionally biased region" description="Pro residues" evidence="1">
    <location>
        <begin position="315"/>
        <end position="325"/>
    </location>
</feature>
<dbReference type="InterPro" id="IPR000253">
    <property type="entry name" value="FHA_dom"/>
</dbReference>
<feature type="compositionally biased region" description="Basic and acidic residues" evidence="1">
    <location>
        <begin position="152"/>
        <end position="162"/>
    </location>
</feature>
<comment type="caution">
    <text evidence="3">The sequence shown here is derived from an EMBL/GenBank/DDBJ whole genome shotgun (WGS) entry which is preliminary data.</text>
</comment>
<evidence type="ECO:0000256" key="1">
    <source>
        <dbReference type="SAM" id="MobiDB-lite"/>
    </source>
</evidence>
<keyword evidence="4" id="KW-1185">Reference proteome</keyword>
<feature type="region of interest" description="Disordered" evidence="1">
    <location>
        <begin position="299"/>
        <end position="345"/>
    </location>
</feature>
<feature type="domain" description="FHA" evidence="2">
    <location>
        <begin position="22"/>
        <end position="71"/>
    </location>
</feature>
<sequence length="345" mass="37315">MATWGYLRNDMQALPLISGRTHRIGRRPDCDLSLKSRSVSGDHAEIDVNDKQAVLRDLASLNGCFINNVRLKGQREVLMHGDNVRFGFDSRIWIVEAMSAKEQASPRKRAGEGWNYSAEGAGVSEQRRKPKPPPPQLPSGAVPIPGFFDRPTALERPLRFGGDDAPFPPEEELRTSRSNAAGLQEDEPEPEPPQPEPWRDEMAALQAKLAELQAETAAARQAERSQLEQADQDWRAEAAALQRQLMELREGSMSPPPRGYEDDEASSLAAKSAAADTYISSYGDEASIAQSSVFPASEALESEALGSEALEPEAPFEPPAPPAPASAPAALAPAVAPAADEPRLP</sequence>
<dbReference type="CDD" id="cd00060">
    <property type="entry name" value="FHA"/>
    <property type="match status" value="1"/>
</dbReference>
<feature type="compositionally biased region" description="Low complexity" evidence="1">
    <location>
        <begin position="299"/>
        <end position="313"/>
    </location>
</feature>
<evidence type="ECO:0000313" key="3">
    <source>
        <dbReference type="EMBL" id="KOO53085.1"/>
    </source>
</evidence>
<dbReference type="SUPFAM" id="SSF49879">
    <property type="entry name" value="SMAD/FHA domain"/>
    <property type="match status" value="1"/>
</dbReference>
<reference evidence="4" key="1">
    <citation type="journal article" date="2015" name="PLoS Genet.">
        <title>Genome Sequence and Transcriptome Analyses of Chrysochromulina tobin: Metabolic Tools for Enhanced Algal Fitness in the Prominent Order Prymnesiales (Haptophyceae).</title>
        <authorList>
            <person name="Hovde B.T."/>
            <person name="Deodato C.R."/>
            <person name="Hunsperger H.M."/>
            <person name="Ryken S.A."/>
            <person name="Yost W."/>
            <person name="Jha R.K."/>
            <person name="Patterson J."/>
            <person name="Monnat R.J. Jr."/>
            <person name="Barlow S.B."/>
            <person name="Starkenburg S.R."/>
            <person name="Cattolico R.A."/>
        </authorList>
    </citation>
    <scope>NUCLEOTIDE SEQUENCE</scope>
    <source>
        <strain evidence="4">CCMP291</strain>
    </source>
</reference>
<dbReference type="Proteomes" id="UP000037460">
    <property type="component" value="Unassembled WGS sequence"/>
</dbReference>
<dbReference type="EMBL" id="JWZX01000389">
    <property type="protein sequence ID" value="KOO53085.1"/>
    <property type="molecule type" value="Genomic_DNA"/>
</dbReference>
<feature type="non-terminal residue" evidence="3">
    <location>
        <position position="345"/>
    </location>
</feature>
<dbReference type="AlphaFoldDB" id="A0A0M0LPU8"/>
<proteinExistence type="predicted"/>
<accession>A0A0M0LPU8</accession>
<protein>
    <recommendedName>
        <fullName evidence="2">FHA domain-containing protein</fullName>
    </recommendedName>
</protein>
<evidence type="ECO:0000259" key="2">
    <source>
        <dbReference type="PROSITE" id="PS50006"/>
    </source>
</evidence>
<dbReference type="Gene3D" id="2.60.200.20">
    <property type="match status" value="1"/>
</dbReference>
<dbReference type="SMART" id="SM00240">
    <property type="entry name" value="FHA"/>
    <property type="match status" value="1"/>
</dbReference>
<dbReference type="PANTHER" id="PTHR23308">
    <property type="entry name" value="NUCLEAR INHIBITOR OF PROTEIN PHOSPHATASE-1"/>
    <property type="match status" value="1"/>
</dbReference>
<feature type="region of interest" description="Disordered" evidence="1">
    <location>
        <begin position="249"/>
        <end position="268"/>
    </location>
</feature>
<dbReference type="InterPro" id="IPR050923">
    <property type="entry name" value="Cell_Proc_Reg/RNA_Proc"/>
</dbReference>
<feature type="compositionally biased region" description="Low complexity" evidence="1">
    <location>
        <begin position="203"/>
        <end position="220"/>
    </location>
</feature>